<feature type="transmembrane region" description="Helical" evidence="12">
    <location>
        <begin position="337"/>
        <end position="357"/>
    </location>
</feature>
<dbReference type="Pfam" id="PF01544">
    <property type="entry name" value="CorA"/>
    <property type="match status" value="1"/>
</dbReference>
<name>A0A5C6ALQ2_9BACT</name>
<keyword evidence="5 12" id="KW-0812">Transmembrane</keyword>
<dbReference type="InterPro" id="IPR004488">
    <property type="entry name" value="Mg/Co-transport_prot_CorA"/>
</dbReference>
<dbReference type="Gene3D" id="1.20.58.340">
    <property type="entry name" value="Magnesium transport protein CorA, transmembrane region"/>
    <property type="match status" value="2"/>
</dbReference>
<dbReference type="Gene3D" id="3.30.460.20">
    <property type="entry name" value="CorA soluble domain-like"/>
    <property type="match status" value="1"/>
</dbReference>
<evidence type="ECO:0000256" key="8">
    <source>
        <dbReference type="ARBA" id="ARBA00023065"/>
    </source>
</evidence>
<evidence type="ECO:0000256" key="4">
    <source>
        <dbReference type="ARBA" id="ARBA00022475"/>
    </source>
</evidence>
<evidence type="ECO:0000256" key="6">
    <source>
        <dbReference type="ARBA" id="ARBA00022842"/>
    </source>
</evidence>
<dbReference type="PANTHER" id="PTHR46494">
    <property type="entry name" value="CORA FAMILY METAL ION TRANSPORTER (EUROFUNG)"/>
    <property type="match status" value="1"/>
</dbReference>
<comment type="similarity">
    <text evidence="2 12">Belongs to the CorA metal ion transporter (MIT) (TC 1.A.35) family.</text>
</comment>
<dbReference type="Proteomes" id="UP000320176">
    <property type="component" value="Unassembled WGS sequence"/>
</dbReference>
<evidence type="ECO:0000256" key="11">
    <source>
        <dbReference type="ARBA" id="ARBA00045497"/>
    </source>
</evidence>
<dbReference type="InterPro" id="IPR002523">
    <property type="entry name" value="MgTranspt_CorA/ZnTranspt_ZntB"/>
</dbReference>
<evidence type="ECO:0000313" key="13">
    <source>
        <dbReference type="EMBL" id="TWU00963.1"/>
    </source>
</evidence>
<keyword evidence="4 12" id="KW-1003">Cell membrane</keyword>
<evidence type="ECO:0000256" key="9">
    <source>
        <dbReference type="ARBA" id="ARBA00023136"/>
    </source>
</evidence>
<reference evidence="13 14" key="1">
    <citation type="submission" date="2019-02" db="EMBL/GenBank/DDBJ databases">
        <title>Deep-cultivation of Planctomycetes and their phenomic and genomic characterization uncovers novel biology.</title>
        <authorList>
            <person name="Wiegand S."/>
            <person name="Jogler M."/>
            <person name="Boedeker C."/>
            <person name="Pinto D."/>
            <person name="Vollmers J."/>
            <person name="Rivas-Marin E."/>
            <person name="Kohn T."/>
            <person name="Peeters S.H."/>
            <person name="Heuer A."/>
            <person name="Rast P."/>
            <person name="Oberbeckmann S."/>
            <person name="Bunk B."/>
            <person name="Jeske O."/>
            <person name="Meyerdierks A."/>
            <person name="Storesund J.E."/>
            <person name="Kallscheuer N."/>
            <person name="Luecker S."/>
            <person name="Lage O.M."/>
            <person name="Pohl T."/>
            <person name="Merkel B.J."/>
            <person name="Hornburger P."/>
            <person name="Mueller R.-W."/>
            <person name="Bruemmer F."/>
            <person name="Labrenz M."/>
            <person name="Spormann A.M."/>
            <person name="Op Den Camp H."/>
            <person name="Overmann J."/>
            <person name="Amann R."/>
            <person name="Jetten M.S.M."/>
            <person name="Mascher T."/>
            <person name="Medema M.H."/>
            <person name="Devos D.P."/>
            <person name="Kaster A.-K."/>
            <person name="Ovreas L."/>
            <person name="Rohde M."/>
            <person name="Galperin M.Y."/>
            <person name="Jogler C."/>
        </authorList>
    </citation>
    <scope>NUCLEOTIDE SEQUENCE [LARGE SCALE GENOMIC DNA]</scope>
    <source>
        <strain evidence="13 14">Pla52n</strain>
    </source>
</reference>
<dbReference type="PANTHER" id="PTHR46494:SF1">
    <property type="entry name" value="CORA FAMILY METAL ION TRANSPORTER (EUROFUNG)"/>
    <property type="match status" value="1"/>
</dbReference>
<dbReference type="GO" id="GO:0015087">
    <property type="term" value="F:cobalt ion transmembrane transporter activity"/>
    <property type="evidence" value="ECO:0007669"/>
    <property type="project" value="UniProtKB-UniRule"/>
</dbReference>
<dbReference type="NCBIfam" id="TIGR00383">
    <property type="entry name" value="corA"/>
    <property type="match status" value="1"/>
</dbReference>
<dbReference type="InterPro" id="IPR045863">
    <property type="entry name" value="CorA_TM1_TM2"/>
</dbReference>
<protein>
    <recommendedName>
        <fullName evidence="12">Magnesium transport protein CorA</fullName>
    </recommendedName>
</protein>
<evidence type="ECO:0000313" key="14">
    <source>
        <dbReference type="Proteomes" id="UP000320176"/>
    </source>
</evidence>
<dbReference type="GO" id="GO:0005886">
    <property type="term" value="C:plasma membrane"/>
    <property type="evidence" value="ECO:0007669"/>
    <property type="project" value="UniProtKB-SubCell"/>
</dbReference>
<dbReference type="AlphaFoldDB" id="A0A5C6ALQ2"/>
<dbReference type="InterPro" id="IPR045861">
    <property type="entry name" value="CorA_cytoplasmic_dom"/>
</dbReference>
<keyword evidence="7 12" id="KW-1133">Transmembrane helix</keyword>
<evidence type="ECO:0000256" key="1">
    <source>
        <dbReference type="ARBA" id="ARBA00004651"/>
    </source>
</evidence>
<comment type="function">
    <text evidence="11">Mediates influx of magnesium ions. Alternates between open and closed states. Activated by low cytoplasmic Mg(2+) levels. Inactive when cytoplasmic Mg(2+) levels are high.</text>
</comment>
<evidence type="ECO:0000256" key="5">
    <source>
        <dbReference type="ARBA" id="ARBA00022692"/>
    </source>
</evidence>
<keyword evidence="9 12" id="KW-0472">Membrane</keyword>
<evidence type="ECO:0000256" key="12">
    <source>
        <dbReference type="RuleBase" id="RU362010"/>
    </source>
</evidence>
<keyword evidence="3 12" id="KW-0813">Transport</keyword>
<dbReference type="RefSeq" id="WP_146521491.1">
    <property type="nucleotide sequence ID" value="NZ_CP151726.1"/>
</dbReference>
<comment type="caution">
    <text evidence="13">The sequence shown here is derived from an EMBL/GenBank/DDBJ whole genome shotgun (WGS) entry which is preliminary data.</text>
</comment>
<organism evidence="13 14">
    <name type="scientific">Stieleria varia</name>
    <dbReference type="NCBI Taxonomy" id="2528005"/>
    <lineage>
        <taxon>Bacteria</taxon>
        <taxon>Pseudomonadati</taxon>
        <taxon>Planctomycetota</taxon>
        <taxon>Planctomycetia</taxon>
        <taxon>Pirellulales</taxon>
        <taxon>Pirellulaceae</taxon>
        <taxon>Stieleria</taxon>
    </lineage>
</organism>
<dbReference type="CDD" id="cd12828">
    <property type="entry name" value="TmCorA-like_1"/>
    <property type="match status" value="1"/>
</dbReference>
<evidence type="ECO:0000256" key="2">
    <source>
        <dbReference type="ARBA" id="ARBA00009765"/>
    </source>
</evidence>
<dbReference type="SUPFAM" id="SSF143865">
    <property type="entry name" value="CorA soluble domain-like"/>
    <property type="match status" value="1"/>
</dbReference>
<comment type="subcellular location">
    <subcellularLocation>
        <location evidence="1">Cell membrane</location>
        <topology evidence="1">Multi-pass membrane protein</topology>
    </subcellularLocation>
    <subcellularLocation>
        <location evidence="12">Membrane</location>
        <topology evidence="12">Multi-pass membrane protein</topology>
    </subcellularLocation>
</comment>
<keyword evidence="8 12" id="KW-0406">Ion transport</keyword>
<dbReference type="GO" id="GO:0050897">
    <property type="term" value="F:cobalt ion binding"/>
    <property type="evidence" value="ECO:0007669"/>
    <property type="project" value="TreeGrafter"/>
</dbReference>
<keyword evidence="6 12" id="KW-0460">Magnesium</keyword>
<dbReference type="GO" id="GO:0000287">
    <property type="term" value="F:magnesium ion binding"/>
    <property type="evidence" value="ECO:0007669"/>
    <property type="project" value="TreeGrafter"/>
</dbReference>
<evidence type="ECO:0000256" key="10">
    <source>
        <dbReference type="ARBA" id="ARBA00034269"/>
    </source>
</evidence>
<gene>
    <name evidence="12 13" type="primary">corA</name>
    <name evidence="13" type="ORF">Pla52n_43330</name>
</gene>
<proteinExistence type="inferred from homology"/>
<sequence length="372" mass="42423">MNRKKFRKLLRRRSRTETKPGTAPGTLVVDHSATQSTIHVTRFNATEISRDADVAIDSIPDIVDGYVLWVDVVGLGDFNVVRAVAKHFNIHDLSLEDVVKTHQRPKIEVFDDHLYIVVRMPHCEGGLDLEQVSLFVGKGYVVTWQERPGDCFQAVHERLQSPIRAVRQNGSDFLAYALVDAIIDEYFPLVHQYGDTLEEIEDDLVDTNLLDQTIHQIFAVRSDIRTLRRVAWSHREMIRNWMAYNGELTSEATQLHLRDVADHTIRVVELLEGCRETCADLRDLHMSATSMRMNEVMKVLTVIATIFIPLGFIAGVYGMNFSTESSRWNMPETQWKFGYPMSLALMSTVAIGMLIFFRRKGWIGGSNQPTDT</sequence>
<accession>A0A5C6ALQ2</accession>
<comment type="catalytic activity">
    <reaction evidence="10">
        <text>Mg(2+)(in) = Mg(2+)(out)</text>
        <dbReference type="Rhea" id="RHEA:29827"/>
        <dbReference type="ChEBI" id="CHEBI:18420"/>
    </reaction>
</comment>
<evidence type="ECO:0000256" key="3">
    <source>
        <dbReference type="ARBA" id="ARBA00022448"/>
    </source>
</evidence>
<dbReference type="SUPFAM" id="SSF144083">
    <property type="entry name" value="Magnesium transport protein CorA, transmembrane region"/>
    <property type="match status" value="1"/>
</dbReference>
<dbReference type="FunFam" id="1.20.58.340:FF:000004">
    <property type="entry name" value="Magnesium transport protein CorA"/>
    <property type="match status" value="1"/>
</dbReference>
<dbReference type="OrthoDB" id="9803416at2"/>
<dbReference type="GO" id="GO:0015095">
    <property type="term" value="F:magnesium ion transmembrane transporter activity"/>
    <property type="evidence" value="ECO:0007669"/>
    <property type="project" value="UniProtKB-UniRule"/>
</dbReference>
<keyword evidence="14" id="KW-1185">Reference proteome</keyword>
<evidence type="ECO:0000256" key="7">
    <source>
        <dbReference type="ARBA" id="ARBA00022989"/>
    </source>
</evidence>
<feature type="transmembrane region" description="Helical" evidence="12">
    <location>
        <begin position="296"/>
        <end position="317"/>
    </location>
</feature>
<dbReference type="EMBL" id="SJPN01000005">
    <property type="protein sequence ID" value="TWU00963.1"/>
    <property type="molecule type" value="Genomic_DNA"/>
</dbReference>